<organism evidence="2 3">
    <name type="scientific">Ascaris lumbricoides</name>
    <name type="common">Giant roundworm</name>
    <dbReference type="NCBI Taxonomy" id="6252"/>
    <lineage>
        <taxon>Eukaryota</taxon>
        <taxon>Metazoa</taxon>
        <taxon>Ecdysozoa</taxon>
        <taxon>Nematoda</taxon>
        <taxon>Chromadorea</taxon>
        <taxon>Rhabditida</taxon>
        <taxon>Spirurina</taxon>
        <taxon>Ascaridomorpha</taxon>
        <taxon>Ascaridoidea</taxon>
        <taxon>Ascarididae</taxon>
        <taxon>Ascaris</taxon>
    </lineage>
</organism>
<keyword evidence="2" id="KW-1185">Reference proteome</keyword>
<dbReference type="GO" id="GO:0016491">
    <property type="term" value="F:oxidoreductase activity"/>
    <property type="evidence" value="ECO:0007669"/>
    <property type="project" value="UniProtKB-KW"/>
</dbReference>
<evidence type="ECO:0000256" key="1">
    <source>
        <dbReference type="ARBA" id="ARBA00023002"/>
    </source>
</evidence>
<proteinExistence type="predicted"/>
<dbReference type="FunFam" id="3.40.50.720:FF:000084">
    <property type="entry name" value="Short-chain dehydrogenase reductase"/>
    <property type="match status" value="1"/>
</dbReference>
<dbReference type="InterPro" id="IPR020904">
    <property type="entry name" value="Sc_DH/Rdtase_CS"/>
</dbReference>
<accession>A0A0M3II79</accession>
<dbReference type="PANTHER" id="PTHR44115">
    <property type="entry name" value="PROTEIN CBG09704"/>
    <property type="match status" value="1"/>
</dbReference>
<protein>
    <submittedName>
        <fullName evidence="3">3-oxoacyl-[acyl-carrier-protein] reductase</fullName>
    </submittedName>
</protein>
<keyword evidence="1" id="KW-0560">Oxidoreductase</keyword>
<dbReference type="SUPFAM" id="SSF51735">
    <property type="entry name" value="NAD(P)-binding Rossmann-fold domains"/>
    <property type="match status" value="1"/>
</dbReference>
<reference evidence="3" key="1">
    <citation type="submission" date="2017-02" db="UniProtKB">
        <authorList>
            <consortium name="WormBaseParasite"/>
        </authorList>
    </citation>
    <scope>IDENTIFICATION</scope>
</reference>
<dbReference type="InterPro" id="IPR002347">
    <property type="entry name" value="SDR_fam"/>
</dbReference>
<dbReference type="Pfam" id="PF13561">
    <property type="entry name" value="adh_short_C2"/>
    <property type="match status" value="1"/>
</dbReference>
<dbReference type="Gene3D" id="3.40.50.720">
    <property type="entry name" value="NAD(P)-binding Rossmann-like Domain"/>
    <property type="match status" value="1"/>
</dbReference>
<dbReference type="AlphaFoldDB" id="A0A0M3II79"/>
<dbReference type="PANTHER" id="PTHR44115:SF2">
    <property type="entry name" value="NAD(P)-BINDING PROTEIN"/>
    <property type="match status" value="1"/>
</dbReference>
<evidence type="ECO:0000313" key="3">
    <source>
        <dbReference type="WBParaSite" id="ALUE_0001821901-mRNA-1"/>
    </source>
</evidence>
<sequence>MGRFDGKALSREKVAKFATHQNTAKILLFKGSSTGIGRATAVLFAKEGAKITITGRNLAALAETKAECIKAGAKESEILVTSGDMMEEETRKELIDKTLDKFGKLDILVSNHGGAFIECKEDGSWNIDTFDSTFNQNTKSTLDLCLKAEPHLKKTKGDIVLVSSAAADMAVTWNPFYAMAKISLCHLTSILGYRLAKDGVRVNCVKPGFIVTPFYSRLGFTPELTEKVAQFHANRTIPMGRTGTCEEIAEPIAFLADRKVSGYMTGQSITVDGGVTLQHGATTYSFEDIMKQNNP</sequence>
<dbReference type="Proteomes" id="UP000036681">
    <property type="component" value="Unplaced"/>
</dbReference>
<dbReference type="InterPro" id="IPR036291">
    <property type="entry name" value="NAD(P)-bd_dom_sf"/>
</dbReference>
<dbReference type="PRINTS" id="PR00081">
    <property type="entry name" value="GDHRDH"/>
</dbReference>
<name>A0A0M3II79_ASCLU</name>
<dbReference type="PROSITE" id="PS00061">
    <property type="entry name" value="ADH_SHORT"/>
    <property type="match status" value="1"/>
</dbReference>
<dbReference type="WBParaSite" id="ALUE_0001821901-mRNA-1">
    <property type="protein sequence ID" value="ALUE_0001821901-mRNA-1"/>
    <property type="gene ID" value="ALUE_0001821901"/>
</dbReference>
<evidence type="ECO:0000313" key="2">
    <source>
        <dbReference type="Proteomes" id="UP000036681"/>
    </source>
</evidence>